<evidence type="ECO:0000313" key="2">
    <source>
        <dbReference type="EMBL" id="PPQ77097.1"/>
    </source>
</evidence>
<dbReference type="EMBL" id="NHYE01005093">
    <property type="protein sequence ID" value="PPQ77097.1"/>
    <property type="molecule type" value="Genomic_DNA"/>
</dbReference>
<feature type="signal peptide" evidence="1">
    <location>
        <begin position="1"/>
        <end position="22"/>
    </location>
</feature>
<sequence length="182" mass="18922">MFAARFVLLFLVFTGLAAYASPIEIENRADGSNVLDIVSALQVSDSRILAQLNSLASAGQANVANITPLIDDLVGTLNTASTSFNTLGPVDDSKGPSKQDVANAFAPIIREIALTLTAVENLVPGLAPLLPTLGMDAALHQALLGLDIVLPGVVELVAALLFDVCGILRKLGFTLTVLLLGF</sequence>
<reference evidence="2 3" key="1">
    <citation type="journal article" date="2018" name="Evol. Lett.">
        <title>Horizontal gene cluster transfer increased hallucinogenic mushroom diversity.</title>
        <authorList>
            <person name="Reynolds H.T."/>
            <person name="Vijayakumar V."/>
            <person name="Gluck-Thaler E."/>
            <person name="Korotkin H.B."/>
            <person name="Matheny P.B."/>
            <person name="Slot J.C."/>
        </authorList>
    </citation>
    <scope>NUCLEOTIDE SEQUENCE [LARGE SCALE GENOMIC DNA]</scope>
    <source>
        <strain evidence="2 3">SRW20</strain>
    </source>
</reference>
<accession>A0A409WF22</accession>
<evidence type="ECO:0000256" key="1">
    <source>
        <dbReference type="SAM" id="SignalP"/>
    </source>
</evidence>
<keyword evidence="3" id="KW-1185">Reference proteome</keyword>
<evidence type="ECO:0000313" key="3">
    <source>
        <dbReference type="Proteomes" id="UP000284706"/>
    </source>
</evidence>
<dbReference type="AlphaFoldDB" id="A0A409WF22"/>
<comment type="caution">
    <text evidence="2">The sequence shown here is derived from an EMBL/GenBank/DDBJ whole genome shotgun (WGS) entry which is preliminary data.</text>
</comment>
<dbReference type="InParanoid" id="A0A409WF22"/>
<gene>
    <name evidence="2" type="ORF">CVT26_004514</name>
</gene>
<keyword evidence="1" id="KW-0732">Signal</keyword>
<proteinExistence type="predicted"/>
<protein>
    <submittedName>
        <fullName evidence="2">Uncharacterized protein</fullName>
    </submittedName>
</protein>
<feature type="chain" id="PRO_5019410087" evidence="1">
    <location>
        <begin position="23"/>
        <end position="182"/>
    </location>
</feature>
<name>A0A409WF22_9AGAR</name>
<dbReference type="OrthoDB" id="2575973at2759"/>
<organism evidence="2 3">
    <name type="scientific">Gymnopilus dilepis</name>
    <dbReference type="NCBI Taxonomy" id="231916"/>
    <lineage>
        <taxon>Eukaryota</taxon>
        <taxon>Fungi</taxon>
        <taxon>Dikarya</taxon>
        <taxon>Basidiomycota</taxon>
        <taxon>Agaricomycotina</taxon>
        <taxon>Agaricomycetes</taxon>
        <taxon>Agaricomycetidae</taxon>
        <taxon>Agaricales</taxon>
        <taxon>Agaricineae</taxon>
        <taxon>Hymenogastraceae</taxon>
        <taxon>Gymnopilus</taxon>
    </lineage>
</organism>
<dbReference type="Proteomes" id="UP000284706">
    <property type="component" value="Unassembled WGS sequence"/>
</dbReference>